<organism evidence="1">
    <name type="scientific">viral metagenome</name>
    <dbReference type="NCBI Taxonomy" id="1070528"/>
    <lineage>
        <taxon>unclassified sequences</taxon>
        <taxon>metagenomes</taxon>
        <taxon>organismal metagenomes</taxon>
    </lineage>
</organism>
<proteinExistence type="predicted"/>
<evidence type="ECO:0000313" key="1">
    <source>
        <dbReference type="EMBL" id="QHU08016.1"/>
    </source>
</evidence>
<evidence type="ECO:0008006" key="2">
    <source>
        <dbReference type="Google" id="ProtNLM"/>
    </source>
</evidence>
<accession>A0A6C0JT83</accession>
<reference evidence="1" key="1">
    <citation type="journal article" date="2020" name="Nature">
        <title>Giant virus diversity and host interactions through global metagenomics.</title>
        <authorList>
            <person name="Schulz F."/>
            <person name="Roux S."/>
            <person name="Paez-Espino D."/>
            <person name="Jungbluth S."/>
            <person name="Walsh D.A."/>
            <person name="Denef V.J."/>
            <person name="McMahon K.D."/>
            <person name="Konstantinidis K.T."/>
            <person name="Eloe-Fadrosh E.A."/>
            <person name="Kyrpides N.C."/>
            <person name="Woyke T."/>
        </authorList>
    </citation>
    <scope>NUCLEOTIDE SEQUENCE</scope>
    <source>
        <strain evidence="1">GVMAG-S-1062768-28</strain>
    </source>
</reference>
<name>A0A6C0JT83_9ZZZZ</name>
<dbReference type="InterPro" id="IPR036412">
    <property type="entry name" value="HAD-like_sf"/>
</dbReference>
<dbReference type="AlphaFoldDB" id="A0A6C0JT83"/>
<sequence>MSLKIGIDFGGVLSIHDGQNNGSEHRTTVINMPGALESLQKLKDQGHKLYLISFAGKSRSQETQDSIKQTCPNLFDGLYFVKDKGFKKDVCDFLGCDLLIDDRQDVLDTLKQGKTVPVLFDETGTLKNWADWETLLTLPLLGASPNPTAQLQKKIYALV</sequence>
<dbReference type="Gene3D" id="3.40.50.1000">
    <property type="entry name" value="HAD superfamily/HAD-like"/>
    <property type="match status" value="1"/>
</dbReference>
<dbReference type="SUPFAM" id="SSF56784">
    <property type="entry name" value="HAD-like"/>
    <property type="match status" value="1"/>
</dbReference>
<protein>
    <recommendedName>
        <fullName evidence="2">FCP1 homology domain-containing protein</fullName>
    </recommendedName>
</protein>
<dbReference type="EMBL" id="MN740694">
    <property type="protein sequence ID" value="QHU08016.1"/>
    <property type="molecule type" value="Genomic_DNA"/>
</dbReference>
<dbReference type="InterPro" id="IPR023214">
    <property type="entry name" value="HAD_sf"/>
</dbReference>